<evidence type="ECO:0000256" key="7">
    <source>
        <dbReference type="ARBA" id="ARBA00022927"/>
    </source>
</evidence>
<reference evidence="20" key="1">
    <citation type="submission" date="2012-12" db="EMBL/GenBank/DDBJ databases">
        <authorList>
            <person name="Hellsten U."/>
            <person name="Grimwood J."/>
            <person name="Chapman J.A."/>
            <person name="Shapiro H."/>
            <person name="Aerts A."/>
            <person name="Otillar R.P."/>
            <person name="Terry A.Y."/>
            <person name="Boore J.L."/>
            <person name="Simakov O."/>
            <person name="Marletaz F."/>
            <person name="Cho S.-J."/>
            <person name="Edsinger-Gonzales E."/>
            <person name="Havlak P."/>
            <person name="Kuo D.-H."/>
            <person name="Larsson T."/>
            <person name="Lv J."/>
            <person name="Arendt D."/>
            <person name="Savage R."/>
            <person name="Osoegawa K."/>
            <person name="de Jong P."/>
            <person name="Lindberg D.R."/>
            <person name="Seaver E.C."/>
            <person name="Weisblat D.A."/>
            <person name="Putnam N.H."/>
            <person name="Grigoriev I.V."/>
            <person name="Rokhsar D.S."/>
        </authorList>
    </citation>
    <scope>NUCLEOTIDE SEQUENCE</scope>
    <source>
        <strain evidence="20">I ESC-2004</strain>
    </source>
</reference>
<evidence type="ECO:0000313" key="18">
    <source>
        <dbReference type="EMBL" id="ELU04060.1"/>
    </source>
</evidence>
<dbReference type="OrthoDB" id="420884at2759"/>
<evidence type="ECO:0000256" key="13">
    <source>
        <dbReference type="ARBA" id="ARBA00026227"/>
    </source>
</evidence>
<evidence type="ECO:0000256" key="11">
    <source>
        <dbReference type="ARBA" id="ARBA00023242"/>
    </source>
</evidence>
<evidence type="ECO:0000313" key="19">
    <source>
        <dbReference type="EnsemblMetazoa" id="CapteP225594"/>
    </source>
</evidence>
<dbReference type="GO" id="GO:0044614">
    <property type="term" value="C:nuclear pore cytoplasmic filaments"/>
    <property type="evidence" value="ECO:0007669"/>
    <property type="project" value="TreeGrafter"/>
</dbReference>
<keyword evidence="4" id="KW-0813">Transport</keyword>
<dbReference type="OMA" id="ELLMAHF"/>
<dbReference type="AlphaFoldDB" id="R7UCF4"/>
<dbReference type="InterPro" id="IPR012476">
    <property type="entry name" value="GLE1"/>
</dbReference>
<comment type="function">
    <text evidence="12">Required for the export of mRNAs containing poly(A) tails from the nucleus into the cytoplasm. May be involved in the terminal step of the mRNA transport through the nuclear pore complex (NPC).</text>
</comment>
<evidence type="ECO:0000256" key="17">
    <source>
        <dbReference type="SAM" id="MobiDB-lite"/>
    </source>
</evidence>
<name>R7UCF4_CAPTE</name>
<keyword evidence="6" id="KW-0509">mRNA transport</keyword>
<evidence type="ECO:0000313" key="20">
    <source>
        <dbReference type="Proteomes" id="UP000014760"/>
    </source>
</evidence>
<accession>R7UCF4</accession>
<protein>
    <recommendedName>
        <fullName evidence="13">mRNA export factor GLE1</fullName>
    </recommendedName>
    <alternativeName>
        <fullName evidence="15">GLE1 RNA export mediator</fullName>
    </alternativeName>
    <alternativeName>
        <fullName evidence="14">Nucleoporin GLE1</fullName>
    </alternativeName>
</protein>
<dbReference type="PANTHER" id="PTHR12960">
    <property type="entry name" value="GLE-1-RELATED"/>
    <property type="match status" value="1"/>
</dbReference>
<dbReference type="EnsemblMetazoa" id="CapteT225594">
    <property type="protein sequence ID" value="CapteP225594"/>
    <property type="gene ID" value="CapteG225594"/>
</dbReference>
<dbReference type="FunFam" id="1.25.40.510:FF:000001">
    <property type="entry name" value="Nucleoporin GLE1 isoform 1"/>
    <property type="match status" value="1"/>
</dbReference>
<dbReference type="EMBL" id="KB302616">
    <property type="protein sequence ID" value="ELU04060.1"/>
    <property type="molecule type" value="Genomic_DNA"/>
</dbReference>
<evidence type="ECO:0000256" key="2">
    <source>
        <dbReference type="ARBA" id="ARBA00004567"/>
    </source>
</evidence>
<organism evidence="18">
    <name type="scientific">Capitella teleta</name>
    <name type="common">Polychaete worm</name>
    <dbReference type="NCBI Taxonomy" id="283909"/>
    <lineage>
        <taxon>Eukaryota</taxon>
        <taxon>Metazoa</taxon>
        <taxon>Spiralia</taxon>
        <taxon>Lophotrochozoa</taxon>
        <taxon>Annelida</taxon>
        <taxon>Polychaeta</taxon>
        <taxon>Sedentaria</taxon>
        <taxon>Scolecida</taxon>
        <taxon>Capitellidae</taxon>
        <taxon>Capitella</taxon>
    </lineage>
</organism>
<dbReference type="Proteomes" id="UP000014760">
    <property type="component" value="Unassembled WGS sequence"/>
</dbReference>
<evidence type="ECO:0000256" key="12">
    <source>
        <dbReference type="ARBA" id="ARBA00024680"/>
    </source>
</evidence>
<evidence type="ECO:0000256" key="6">
    <source>
        <dbReference type="ARBA" id="ARBA00022816"/>
    </source>
</evidence>
<sequence>MAYFFLFRHSSEKKLPENSSEDELSVYDNKYKKMFGQIDKDIILRAQPEAEKRRILFELEERKLLKEAEELAKKLLEEQEKEDQEKVLSLLQDDQTTFEEMKKKRDQLEEHHKRHAKVLDARMKEGHQRQMEAEAARKRQLGEANERLLVMAKLQVDLKMHQDEVSKALAKCRFPNLLEENIQNCRELMVQVGNKVDTLIEVAKKSENSISQLQVITELCGKAKTVLAVVNLQVDRANERGDGEVAKKKKKEEEEKKKKEEEEAAKKKASPAQLKPEEARALGVSPEALAQYLQLQKEMEAVEQSFVDLVKNPQLKNVRFDLQKGVNVPVNAVSGVSGPHLRDKLNKICTLLSGHPVDIGSKRITAQDHAGGVAYCKQLFAKKIVKQGDEQVSSKSEAAFPFAAVAAGVWAQYPDVGNMLLAFFHRKCPYTVPYYPSKKDQQTSEEYWTSLGYRYVDGELEKQDKFLKRMTGLIRLFAAIFVSPTPKGQAHPHGMNHAWQWLTRVINISPRPDITATMLLEFLQVTGHSFLKCYGKQFAKLVQFIITDYLPEIRKVTQGAGGPVSRLEIFLEGIIKNGRVDPPEGLISHGF</sequence>
<evidence type="ECO:0000256" key="15">
    <source>
        <dbReference type="ARBA" id="ARBA00030897"/>
    </source>
</evidence>
<gene>
    <name evidence="18" type="ORF">CAPTEDRAFT_225594</name>
</gene>
<dbReference type="GO" id="GO:0031369">
    <property type="term" value="F:translation initiation factor binding"/>
    <property type="evidence" value="ECO:0007669"/>
    <property type="project" value="TreeGrafter"/>
</dbReference>
<evidence type="ECO:0000256" key="4">
    <source>
        <dbReference type="ARBA" id="ARBA00022448"/>
    </source>
</evidence>
<dbReference type="STRING" id="283909.R7UCF4"/>
<comment type="similarity">
    <text evidence="3">Belongs to the GLE1 family.</text>
</comment>
<dbReference type="GO" id="GO:0000822">
    <property type="term" value="F:inositol hexakisphosphate binding"/>
    <property type="evidence" value="ECO:0007669"/>
    <property type="project" value="TreeGrafter"/>
</dbReference>
<dbReference type="GO" id="GO:0016973">
    <property type="term" value="P:poly(A)+ mRNA export from nucleus"/>
    <property type="evidence" value="ECO:0007669"/>
    <property type="project" value="InterPro"/>
</dbReference>
<dbReference type="Gene3D" id="1.25.40.510">
    <property type="entry name" value="GLE1-like"/>
    <property type="match status" value="1"/>
</dbReference>
<dbReference type="PANTHER" id="PTHR12960:SF0">
    <property type="entry name" value="MRNA EXPORT FACTOR GLE1"/>
    <property type="match status" value="1"/>
</dbReference>
<evidence type="ECO:0000256" key="3">
    <source>
        <dbReference type="ARBA" id="ARBA00011056"/>
    </source>
</evidence>
<dbReference type="HOGENOM" id="CLU_024662_1_0_1"/>
<dbReference type="Pfam" id="PF07817">
    <property type="entry name" value="GLE1"/>
    <property type="match status" value="1"/>
</dbReference>
<reference evidence="19" key="3">
    <citation type="submission" date="2015-06" db="UniProtKB">
        <authorList>
            <consortium name="EnsemblMetazoa"/>
        </authorList>
    </citation>
    <scope>IDENTIFICATION</scope>
</reference>
<evidence type="ECO:0000256" key="10">
    <source>
        <dbReference type="ARBA" id="ARBA00023132"/>
    </source>
</evidence>
<dbReference type="EMBL" id="AMQN01008255">
    <property type="status" value="NOT_ANNOTATED_CDS"/>
    <property type="molecule type" value="Genomic_DNA"/>
</dbReference>
<evidence type="ECO:0000256" key="9">
    <source>
        <dbReference type="ARBA" id="ARBA00023054"/>
    </source>
</evidence>
<dbReference type="GO" id="GO:0005737">
    <property type="term" value="C:cytoplasm"/>
    <property type="evidence" value="ECO:0007669"/>
    <property type="project" value="UniProtKB-SubCell"/>
</dbReference>
<keyword evidence="11" id="KW-0539">Nucleus</keyword>
<keyword evidence="7" id="KW-0653">Protein transport</keyword>
<evidence type="ECO:0000256" key="1">
    <source>
        <dbReference type="ARBA" id="ARBA00004496"/>
    </source>
</evidence>
<keyword evidence="5" id="KW-0963">Cytoplasm</keyword>
<feature type="region of interest" description="Disordered" evidence="17">
    <location>
        <begin position="240"/>
        <end position="279"/>
    </location>
</feature>
<keyword evidence="9 16" id="KW-0175">Coiled coil</keyword>
<reference evidence="18 20" key="2">
    <citation type="journal article" date="2013" name="Nature">
        <title>Insights into bilaterian evolution from three spiralian genomes.</title>
        <authorList>
            <person name="Simakov O."/>
            <person name="Marletaz F."/>
            <person name="Cho S.J."/>
            <person name="Edsinger-Gonzales E."/>
            <person name="Havlak P."/>
            <person name="Hellsten U."/>
            <person name="Kuo D.H."/>
            <person name="Larsson T."/>
            <person name="Lv J."/>
            <person name="Arendt D."/>
            <person name="Savage R."/>
            <person name="Osoegawa K."/>
            <person name="de Jong P."/>
            <person name="Grimwood J."/>
            <person name="Chapman J.A."/>
            <person name="Shapiro H."/>
            <person name="Aerts A."/>
            <person name="Otillar R.P."/>
            <person name="Terry A.Y."/>
            <person name="Boore J.L."/>
            <person name="Grigoriev I.V."/>
            <person name="Lindberg D.R."/>
            <person name="Seaver E.C."/>
            <person name="Weisblat D.A."/>
            <person name="Putnam N.H."/>
            <person name="Rokhsar D.S."/>
        </authorList>
    </citation>
    <scope>NUCLEOTIDE SEQUENCE</scope>
    <source>
        <strain evidence="18 20">I ESC-2004</strain>
    </source>
</reference>
<evidence type="ECO:0000256" key="5">
    <source>
        <dbReference type="ARBA" id="ARBA00022490"/>
    </source>
</evidence>
<keyword evidence="8" id="KW-0811">Translocation</keyword>
<feature type="compositionally biased region" description="Basic and acidic residues" evidence="17">
    <location>
        <begin position="240"/>
        <end position="266"/>
    </location>
</feature>
<evidence type="ECO:0000256" key="14">
    <source>
        <dbReference type="ARBA" id="ARBA00029983"/>
    </source>
</evidence>
<keyword evidence="10" id="KW-0906">Nuclear pore complex</keyword>
<evidence type="ECO:0000256" key="16">
    <source>
        <dbReference type="SAM" id="Coils"/>
    </source>
</evidence>
<comment type="subcellular location">
    <subcellularLocation>
        <location evidence="1">Cytoplasm</location>
    </subcellularLocation>
    <subcellularLocation>
        <location evidence="2">Nucleus</location>
        <location evidence="2">Nuclear pore complex</location>
    </subcellularLocation>
</comment>
<dbReference type="InterPro" id="IPR038506">
    <property type="entry name" value="GLE1-like_sf"/>
</dbReference>
<feature type="coiled-coil region" evidence="16">
    <location>
        <begin position="58"/>
        <end position="118"/>
    </location>
</feature>
<evidence type="ECO:0000256" key="8">
    <source>
        <dbReference type="ARBA" id="ARBA00023010"/>
    </source>
</evidence>
<proteinExistence type="inferred from homology"/>
<dbReference type="GO" id="GO:0015031">
    <property type="term" value="P:protein transport"/>
    <property type="evidence" value="ECO:0007669"/>
    <property type="project" value="UniProtKB-KW"/>
</dbReference>
<keyword evidence="20" id="KW-1185">Reference proteome</keyword>
<dbReference type="GO" id="GO:0005543">
    <property type="term" value="F:phospholipid binding"/>
    <property type="evidence" value="ECO:0007669"/>
    <property type="project" value="TreeGrafter"/>
</dbReference>